<gene>
    <name evidence="1" type="ORF">ANANG_G00169410</name>
</gene>
<evidence type="ECO:0000313" key="1">
    <source>
        <dbReference type="EMBL" id="KAG5841691.1"/>
    </source>
</evidence>
<keyword evidence="2" id="KW-1185">Reference proteome</keyword>
<protein>
    <submittedName>
        <fullName evidence="1">Uncharacterized protein</fullName>
    </submittedName>
</protein>
<dbReference type="Proteomes" id="UP001044222">
    <property type="component" value="Chromosome 9"/>
</dbReference>
<dbReference type="AlphaFoldDB" id="A0A9D3RTW6"/>
<reference evidence="1" key="1">
    <citation type="submission" date="2021-01" db="EMBL/GenBank/DDBJ databases">
        <title>A chromosome-scale assembly of European eel, Anguilla anguilla.</title>
        <authorList>
            <person name="Henkel C."/>
            <person name="Jong-Raadsen S.A."/>
            <person name="Dufour S."/>
            <person name="Weltzien F.-A."/>
            <person name="Palstra A.P."/>
            <person name="Pelster B."/>
            <person name="Spaink H.P."/>
            <person name="Van Den Thillart G.E."/>
            <person name="Jansen H."/>
            <person name="Zahm M."/>
            <person name="Klopp C."/>
            <person name="Cedric C."/>
            <person name="Louis A."/>
            <person name="Berthelot C."/>
            <person name="Parey E."/>
            <person name="Roest Crollius H."/>
            <person name="Montfort J."/>
            <person name="Robinson-Rechavi M."/>
            <person name="Bucao C."/>
            <person name="Bouchez O."/>
            <person name="Gislard M."/>
            <person name="Lluch J."/>
            <person name="Milhes M."/>
            <person name="Lampietro C."/>
            <person name="Lopez Roques C."/>
            <person name="Donnadieu C."/>
            <person name="Braasch I."/>
            <person name="Desvignes T."/>
            <person name="Postlethwait J."/>
            <person name="Bobe J."/>
            <person name="Guiguen Y."/>
            <person name="Dirks R."/>
        </authorList>
    </citation>
    <scope>NUCLEOTIDE SEQUENCE</scope>
    <source>
        <strain evidence="1">Tag_6206</strain>
        <tissue evidence="1">Liver</tissue>
    </source>
</reference>
<name>A0A9D3RTW6_ANGAN</name>
<dbReference type="EMBL" id="JAFIRN010000009">
    <property type="protein sequence ID" value="KAG5841691.1"/>
    <property type="molecule type" value="Genomic_DNA"/>
</dbReference>
<accession>A0A9D3RTW6</accession>
<comment type="caution">
    <text evidence="1">The sequence shown here is derived from an EMBL/GenBank/DDBJ whole genome shotgun (WGS) entry which is preliminary data.</text>
</comment>
<evidence type="ECO:0000313" key="2">
    <source>
        <dbReference type="Proteomes" id="UP001044222"/>
    </source>
</evidence>
<proteinExistence type="predicted"/>
<sequence>MSPWLPSAPVGRPWSESLPSSERLRLTSESWSKLPEKSTTKLVGLLLRSLRQESLLMPSFANAVATVSSWKRLALVPISAVGVSYLARLVSDSKKCILSEYCKIFSNKQYLPKKR</sequence>
<organism evidence="1 2">
    <name type="scientific">Anguilla anguilla</name>
    <name type="common">European freshwater eel</name>
    <name type="synonym">Muraena anguilla</name>
    <dbReference type="NCBI Taxonomy" id="7936"/>
    <lineage>
        <taxon>Eukaryota</taxon>
        <taxon>Metazoa</taxon>
        <taxon>Chordata</taxon>
        <taxon>Craniata</taxon>
        <taxon>Vertebrata</taxon>
        <taxon>Euteleostomi</taxon>
        <taxon>Actinopterygii</taxon>
        <taxon>Neopterygii</taxon>
        <taxon>Teleostei</taxon>
        <taxon>Anguilliformes</taxon>
        <taxon>Anguillidae</taxon>
        <taxon>Anguilla</taxon>
    </lineage>
</organism>